<dbReference type="SUPFAM" id="SSF55486">
    <property type="entry name" value="Metalloproteases ('zincins'), catalytic domain"/>
    <property type="match status" value="1"/>
</dbReference>
<sequence length="642" mass="73354">MKETLHLDVDGETPQMVVSGTWTLHRLTLHWIAKLEPIGTNAWKGNIFYKDGDVSMFPYNFVTIEAQGLTLRNAKVVYSEGATPLRTAHFTWVNQYFYPVEFEYDTEEGITPVLAIDTHAHPNHPANLPREELSIESVYRRAGFDVKLSTGNSVVPLVGAGNDVRWSDAEMHDAMQVHWSQYSNNPKWAMWVFFASLHEEGYPLGGIMFDDIGSQHRQGTAIFNNSFISNAPENDVQPDAWVKRMKFWTACHEMGHGFNLAHAWQKSLGNPWLPLQDDAEVRSFMNYPFAVQGGVPAFFQNFEYRFSDNELLFLRHAPERFVKMGEAEWFDDHGFKHQHTMMHSTFKLTLRVNRETNRYEYLEPVCVELKLSNVSKDPQIVNKDVLANIDRMTIIVKKNGGKAKQLLPYVHYLQEIEKEVLMPGQTMYSSIFASVGNKGWLISEPGDYLIQVAIHLENEDVLSNELMIRVEPPIDRTEDFLAQDFFSNDVARTLFFDGTKSLENSNNILRTVAERLPHRKVAVHAEVALAMPLMKPFKLLGQDKIIHVTPPQIEEATQLLKPALLERSHVAANTLGHLDYHFYMDRLSESIAAHSNHPEGALAVQNKLLQTLTERKVKPVVLQEIKDKQLMYEKLGPGTSVR</sequence>
<evidence type="ECO:0008006" key="3">
    <source>
        <dbReference type="Google" id="ProtNLM"/>
    </source>
</evidence>
<evidence type="ECO:0000313" key="2">
    <source>
        <dbReference type="Proteomes" id="UP000070252"/>
    </source>
</evidence>
<dbReference type="EMBL" id="LIPY01000092">
    <property type="protein sequence ID" value="KWX78805.1"/>
    <property type="molecule type" value="Genomic_DNA"/>
</dbReference>
<keyword evidence="2" id="KW-1185">Reference proteome</keyword>
<proteinExistence type="predicted"/>
<accession>A0ABR5SZX0</accession>
<comment type="caution">
    <text evidence="1">The sequence shown here is derived from an EMBL/GenBank/DDBJ whole genome shotgun (WGS) entry which is preliminary data.</text>
</comment>
<evidence type="ECO:0000313" key="1">
    <source>
        <dbReference type="EMBL" id="KWX78805.1"/>
    </source>
</evidence>
<gene>
    <name evidence="1" type="ORF">AML91_04355</name>
</gene>
<reference evidence="1 2" key="1">
    <citation type="submission" date="2015-08" db="EMBL/GenBank/DDBJ databases">
        <title>Genome of Paenibacillus jilunlii.</title>
        <authorList>
            <person name="Sant'Anna F.H."/>
            <person name="Ambrosini A."/>
            <person name="Souza R."/>
            <person name="Bach E."/>
            <person name="Fernandes G."/>
            <person name="Balsanelli E."/>
            <person name="Baura V.A."/>
            <person name="Pedrosa F.O."/>
            <person name="Souza E.M."/>
            <person name="Passaglia L."/>
        </authorList>
    </citation>
    <scope>NUCLEOTIDE SEQUENCE [LARGE SCALE GENOMIC DNA]</scope>
    <source>
        <strain evidence="1 2">DSM 23019</strain>
    </source>
</reference>
<organism evidence="1 2">
    <name type="scientific">Paenibacillus jilunlii</name>
    <dbReference type="NCBI Taxonomy" id="682956"/>
    <lineage>
        <taxon>Bacteria</taxon>
        <taxon>Bacillati</taxon>
        <taxon>Bacillota</taxon>
        <taxon>Bacilli</taxon>
        <taxon>Bacillales</taxon>
        <taxon>Paenibacillaceae</taxon>
        <taxon>Paenibacillus</taxon>
    </lineage>
</organism>
<protein>
    <recommendedName>
        <fullName evidence="3">Peptidase M60 domain-containing protein</fullName>
    </recommendedName>
</protein>
<name>A0ABR5SZX0_9BACL</name>
<dbReference type="Proteomes" id="UP000070252">
    <property type="component" value="Unassembled WGS sequence"/>
</dbReference>